<organism evidence="1">
    <name type="scientific">marine sediment metagenome</name>
    <dbReference type="NCBI Taxonomy" id="412755"/>
    <lineage>
        <taxon>unclassified sequences</taxon>
        <taxon>metagenomes</taxon>
        <taxon>ecological metagenomes</taxon>
    </lineage>
</organism>
<dbReference type="EMBL" id="BART01016068">
    <property type="protein sequence ID" value="GAG77162.1"/>
    <property type="molecule type" value="Genomic_DNA"/>
</dbReference>
<sequence length="178" mass="18897">MWLYGSGFCKNHDVSKAIDQAAGAEREIIGPSSRHGGGSSDIFPERGSEPITAPATEAAKKWEGFGTALTPSFEPIVLARKPFKGSVADNVLKFGTGALNIDGCRIETESRPLRIGHDGKRINTLYEGGFGGSHSAGVTDQGRWPKNCILDEAAGEMLDAAVGERKSGLLLPEKSEIK</sequence>
<gene>
    <name evidence="1" type="ORF">S01H4_31018</name>
</gene>
<protein>
    <submittedName>
        <fullName evidence="1">Uncharacterized protein</fullName>
    </submittedName>
</protein>
<comment type="caution">
    <text evidence="1">The sequence shown here is derived from an EMBL/GenBank/DDBJ whole genome shotgun (WGS) entry which is preliminary data.</text>
</comment>
<proteinExistence type="predicted"/>
<name>X1B782_9ZZZZ</name>
<reference evidence="1" key="1">
    <citation type="journal article" date="2014" name="Front. Microbiol.">
        <title>High frequency of phylogenetically diverse reductive dehalogenase-homologous genes in deep subseafloor sedimentary metagenomes.</title>
        <authorList>
            <person name="Kawai M."/>
            <person name="Futagami T."/>
            <person name="Toyoda A."/>
            <person name="Takaki Y."/>
            <person name="Nishi S."/>
            <person name="Hori S."/>
            <person name="Arai W."/>
            <person name="Tsubouchi T."/>
            <person name="Morono Y."/>
            <person name="Uchiyama I."/>
            <person name="Ito T."/>
            <person name="Fujiyama A."/>
            <person name="Inagaki F."/>
            <person name="Takami H."/>
        </authorList>
    </citation>
    <scope>NUCLEOTIDE SEQUENCE</scope>
    <source>
        <strain evidence="1">Expedition CK06-06</strain>
    </source>
</reference>
<evidence type="ECO:0000313" key="1">
    <source>
        <dbReference type="EMBL" id="GAG77162.1"/>
    </source>
</evidence>
<dbReference type="AlphaFoldDB" id="X1B782"/>
<accession>X1B782</accession>